<organism evidence="1 2">
    <name type="scientific">Nocardioides plantarum</name>
    <dbReference type="NCBI Taxonomy" id="29299"/>
    <lineage>
        <taxon>Bacteria</taxon>
        <taxon>Bacillati</taxon>
        <taxon>Actinomycetota</taxon>
        <taxon>Actinomycetes</taxon>
        <taxon>Propionibacteriales</taxon>
        <taxon>Nocardioidaceae</taxon>
        <taxon>Nocardioides</taxon>
    </lineage>
</organism>
<evidence type="ECO:0000313" key="1">
    <source>
        <dbReference type="EMBL" id="MFB9314279.1"/>
    </source>
</evidence>
<accession>A0ABV5KC13</accession>
<comment type="caution">
    <text evidence="1">The sequence shown here is derived from an EMBL/GenBank/DDBJ whole genome shotgun (WGS) entry which is preliminary data.</text>
</comment>
<keyword evidence="2" id="KW-1185">Reference proteome</keyword>
<gene>
    <name evidence="1" type="ORF">ACFFRI_14585</name>
</gene>
<evidence type="ECO:0000313" key="2">
    <source>
        <dbReference type="Proteomes" id="UP001589750"/>
    </source>
</evidence>
<name>A0ABV5KC13_9ACTN</name>
<dbReference type="Proteomes" id="UP001589750">
    <property type="component" value="Unassembled WGS sequence"/>
</dbReference>
<reference evidence="1 2" key="1">
    <citation type="submission" date="2024-09" db="EMBL/GenBank/DDBJ databases">
        <authorList>
            <person name="Sun Q."/>
            <person name="Mori K."/>
        </authorList>
    </citation>
    <scope>NUCLEOTIDE SEQUENCE [LARGE SCALE GENOMIC DNA]</scope>
    <source>
        <strain evidence="1 2">JCM 9626</strain>
    </source>
</reference>
<protein>
    <submittedName>
        <fullName evidence="1">Uncharacterized protein</fullName>
    </submittedName>
</protein>
<proteinExistence type="predicted"/>
<sequence>MRPEIRDRVTVLDSMVTAEVTPSVPDRRAWMMLEPAEGDGVVLIEVESIDEVYPDTFLAPEDLVELRRTTFASVDAAVDHLTAQGVDTDTFEAPWDTDNPF</sequence>
<dbReference type="EMBL" id="JBHMDG010000017">
    <property type="protein sequence ID" value="MFB9314279.1"/>
    <property type="molecule type" value="Genomic_DNA"/>
</dbReference>
<dbReference type="RefSeq" id="WP_140009474.1">
    <property type="nucleotide sequence ID" value="NZ_JBHMDG010000017.1"/>
</dbReference>